<dbReference type="EMBL" id="KV442086">
    <property type="protein sequence ID" value="OAQ24888.1"/>
    <property type="molecule type" value="Genomic_DNA"/>
</dbReference>
<dbReference type="OrthoDB" id="58379at2759"/>
<gene>
    <name evidence="1" type="ORF">K457DRAFT_141582</name>
</gene>
<dbReference type="Proteomes" id="UP000078512">
    <property type="component" value="Unassembled WGS sequence"/>
</dbReference>
<accession>A0A197JIT2</accession>
<keyword evidence="2" id="KW-1185">Reference proteome</keyword>
<sequence length="252" mass="28427">MSAPPSYSKLPAPHYLQSPRVCCITLNEGDKLRLIGVPNELVPHVRAGIIRSWGKIQREQNYSGAHEFKMSGNPWWGYGDDHVPARRLIVEVVRTMARQGWNLVQSADVSKKENDKDSLFFETVDPNSIVGADLMQVDMFSVSFGSRDKLRVIDPPSLDVVAVVRQAIKTQWRSGISREEESKGVAMFKLNGYPWYPQAEETVYSRMMLSQLLANLRALGYKLYTSVDISAGGSESQDTETWIFRRVGNAWS</sequence>
<dbReference type="PANTHER" id="PTHR38696:SF1">
    <property type="entry name" value="MEDIATOR OF RNA POLYMERASE II TRANSCRIPTION SUBUNIT 13"/>
    <property type="match status" value="1"/>
</dbReference>
<dbReference type="AlphaFoldDB" id="A0A197JIT2"/>
<dbReference type="PANTHER" id="PTHR38696">
    <property type="entry name" value="MEDIATOR OF RNA POLYMERASE II TRANSCRIPTION SUBUNIT 13"/>
    <property type="match status" value="1"/>
</dbReference>
<evidence type="ECO:0000313" key="1">
    <source>
        <dbReference type="EMBL" id="OAQ24888.1"/>
    </source>
</evidence>
<name>A0A197JIT2_9FUNG</name>
<reference evidence="1 2" key="1">
    <citation type="submission" date="2016-05" db="EMBL/GenBank/DDBJ databases">
        <title>Genome sequencing reveals origins of a unique bacterial endosymbiosis in the earliest lineages of terrestrial Fungi.</title>
        <authorList>
            <consortium name="DOE Joint Genome Institute"/>
            <person name="Uehling J."/>
            <person name="Gryganskyi A."/>
            <person name="Hameed K."/>
            <person name="Tschaplinski T."/>
            <person name="Misztal P."/>
            <person name="Wu S."/>
            <person name="Desiro A."/>
            <person name="Vande Pol N."/>
            <person name="Du Z.-Y."/>
            <person name="Zienkiewicz A."/>
            <person name="Zienkiewicz K."/>
            <person name="Morin E."/>
            <person name="Tisserant E."/>
            <person name="Splivallo R."/>
            <person name="Hainaut M."/>
            <person name="Henrissat B."/>
            <person name="Ohm R."/>
            <person name="Kuo A."/>
            <person name="Yan J."/>
            <person name="Lipzen A."/>
            <person name="Nolan M."/>
            <person name="Labutti K."/>
            <person name="Barry K."/>
            <person name="Goldstein A."/>
            <person name="Labbe J."/>
            <person name="Schadt C."/>
            <person name="Tuskan G."/>
            <person name="Grigoriev I."/>
            <person name="Martin F."/>
            <person name="Vilgalys R."/>
            <person name="Bonito G."/>
        </authorList>
    </citation>
    <scope>NUCLEOTIDE SEQUENCE [LARGE SCALE GENOMIC DNA]</scope>
    <source>
        <strain evidence="1 2">AG-77</strain>
    </source>
</reference>
<evidence type="ECO:0000313" key="2">
    <source>
        <dbReference type="Proteomes" id="UP000078512"/>
    </source>
</evidence>
<dbReference type="STRING" id="1314771.A0A197JIT2"/>
<protein>
    <submittedName>
        <fullName evidence="1">Uncharacterized protein</fullName>
    </submittedName>
</protein>
<organism evidence="1 2">
    <name type="scientific">Linnemannia elongata AG-77</name>
    <dbReference type="NCBI Taxonomy" id="1314771"/>
    <lineage>
        <taxon>Eukaryota</taxon>
        <taxon>Fungi</taxon>
        <taxon>Fungi incertae sedis</taxon>
        <taxon>Mucoromycota</taxon>
        <taxon>Mortierellomycotina</taxon>
        <taxon>Mortierellomycetes</taxon>
        <taxon>Mortierellales</taxon>
        <taxon>Mortierellaceae</taxon>
        <taxon>Linnemannia</taxon>
    </lineage>
</organism>
<proteinExistence type="predicted"/>